<name>A0AAV3PSK0_LITER</name>
<reference evidence="1 2" key="1">
    <citation type="submission" date="2024-01" db="EMBL/GenBank/DDBJ databases">
        <title>The complete chloroplast genome sequence of Lithospermum erythrorhizon: insights into the phylogenetic relationship among Boraginaceae species and the maternal lineages of purple gromwells.</title>
        <authorList>
            <person name="Okada T."/>
            <person name="Watanabe K."/>
        </authorList>
    </citation>
    <scope>NUCLEOTIDE SEQUENCE [LARGE SCALE GENOMIC DNA]</scope>
</reference>
<dbReference type="AlphaFoldDB" id="A0AAV3PSK0"/>
<proteinExistence type="predicted"/>
<dbReference type="Proteomes" id="UP001454036">
    <property type="component" value="Unassembled WGS sequence"/>
</dbReference>
<evidence type="ECO:0000313" key="2">
    <source>
        <dbReference type="Proteomes" id="UP001454036"/>
    </source>
</evidence>
<comment type="caution">
    <text evidence="1">The sequence shown here is derived from an EMBL/GenBank/DDBJ whole genome shotgun (WGS) entry which is preliminary data.</text>
</comment>
<organism evidence="1 2">
    <name type="scientific">Lithospermum erythrorhizon</name>
    <name type="common">Purple gromwell</name>
    <name type="synonym">Lithospermum officinale var. erythrorhizon</name>
    <dbReference type="NCBI Taxonomy" id="34254"/>
    <lineage>
        <taxon>Eukaryota</taxon>
        <taxon>Viridiplantae</taxon>
        <taxon>Streptophyta</taxon>
        <taxon>Embryophyta</taxon>
        <taxon>Tracheophyta</taxon>
        <taxon>Spermatophyta</taxon>
        <taxon>Magnoliopsida</taxon>
        <taxon>eudicotyledons</taxon>
        <taxon>Gunneridae</taxon>
        <taxon>Pentapetalae</taxon>
        <taxon>asterids</taxon>
        <taxon>lamiids</taxon>
        <taxon>Boraginales</taxon>
        <taxon>Boraginaceae</taxon>
        <taxon>Boraginoideae</taxon>
        <taxon>Lithospermeae</taxon>
        <taxon>Lithospermum</taxon>
    </lineage>
</organism>
<dbReference type="EMBL" id="BAABME010002072">
    <property type="protein sequence ID" value="GAA0152892.1"/>
    <property type="molecule type" value="Genomic_DNA"/>
</dbReference>
<protein>
    <submittedName>
        <fullName evidence="1">Uncharacterized protein</fullName>
    </submittedName>
</protein>
<evidence type="ECO:0000313" key="1">
    <source>
        <dbReference type="EMBL" id="GAA0152892.1"/>
    </source>
</evidence>
<sequence length="96" mass="10822">MAEINPTLPLFLNMHTTSHSGTLASFPAARYRNIFANPKPDKVVEGRWHSKWCFMRGGMSDAVPKRWTSLAKALHPTFKKIVPPFLGLTISLLQMN</sequence>
<keyword evidence="2" id="KW-1185">Reference proteome</keyword>
<accession>A0AAV3PSK0</accession>
<gene>
    <name evidence="1" type="ORF">LIER_11257</name>
</gene>